<evidence type="ECO:0000313" key="2">
    <source>
        <dbReference type="EMBL" id="MBZ2199073.1"/>
    </source>
</evidence>
<dbReference type="InterPro" id="IPR045857">
    <property type="entry name" value="O16G_dom_2"/>
</dbReference>
<dbReference type="EMBL" id="JAGSHT010000023">
    <property type="protein sequence ID" value="MBZ2199073.1"/>
    <property type="molecule type" value="Genomic_DNA"/>
</dbReference>
<dbReference type="SMART" id="SM00642">
    <property type="entry name" value="Aamy"/>
    <property type="match status" value="1"/>
</dbReference>
<dbReference type="Gene3D" id="2.60.40.1180">
    <property type="entry name" value="Golgi alpha-mannosidase II"/>
    <property type="match status" value="1"/>
</dbReference>
<dbReference type="Gene3D" id="3.90.400.10">
    <property type="entry name" value="Oligo-1,6-glucosidase, Domain 2"/>
    <property type="match status" value="1"/>
</dbReference>
<dbReference type="Proteomes" id="UP000826651">
    <property type="component" value="Unassembled WGS sequence"/>
</dbReference>
<reference evidence="2 3" key="1">
    <citation type="submission" date="2021-04" db="EMBL/GenBank/DDBJ databases">
        <title>Ruania sp. nov., isolated from sandy soil of mangrove forest.</title>
        <authorList>
            <person name="Ge X."/>
            <person name="Huang R."/>
            <person name="Liu W."/>
        </authorList>
    </citation>
    <scope>NUCLEOTIDE SEQUENCE [LARGE SCALE GENOMIC DNA]</scope>
    <source>
        <strain evidence="2 3">N2-46</strain>
    </source>
</reference>
<name>A0ABS7SIG9_9MICO</name>
<dbReference type="Pfam" id="PF00128">
    <property type="entry name" value="Alpha-amylase"/>
    <property type="match status" value="2"/>
</dbReference>
<dbReference type="InterPro" id="IPR013780">
    <property type="entry name" value="Glyco_hydro_b"/>
</dbReference>
<dbReference type="SUPFAM" id="SSF51445">
    <property type="entry name" value="(Trans)glycosidases"/>
    <property type="match status" value="1"/>
</dbReference>
<dbReference type="InterPro" id="IPR017853">
    <property type="entry name" value="GH"/>
</dbReference>
<feature type="domain" description="Glycosyl hydrolase family 13 catalytic" evidence="1">
    <location>
        <begin position="22"/>
        <end position="419"/>
    </location>
</feature>
<dbReference type="Gene3D" id="3.20.20.80">
    <property type="entry name" value="Glycosidases"/>
    <property type="match status" value="1"/>
</dbReference>
<keyword evidence="3" id="KW-1185">Reference proteome</keyword>
<dbReference type="RefSeq" id="WP_223410967.1">
    <property type="nucleotide sequence ID" value="NZ_JAGSHT010000023.1"/>
</dbReference>
<evidence type="ECO:0000259" key="1">
    <source>
        <dbReference type="SMART" id="SM00642"/>
    </source>
</evidence>
<protein>
    <submittedName>
        <fullName evidence="2">Alpha-amylase family protein</fullName>
    </submittedName>
</protein>
<comment type="caution">
    <text evidence="2">The sequence shown here is derived from an EMBL/GenBank/DDBJ whole genome shotgun (WGS) entry which is preliminary data.</text>
</comment>
<organism evidence="2 3">
    <name type="scientific">Occultella gossypii</name>
    <dbReference type="NCBI Taxonomy" id="2800820"/>
    <lineage>
        <taxon>Bacteria</taxon>
        <taxon>Bacillati</taxon>
        <taxon>Actinomycetota</taxon>
        <taxon>Actinomycetes</taxon>
        <taxon>Micrococcales</taxon>
        <taxon>Ruaniaceae</taxon>
        <taxon>Occultella</taxon>
    </lineage>
</organism>
<accession>A0ABS7SIG9</accession>
<sequence>MNTMELTDLWWKNATIYCLDVETYLDWDADGAGDFKGLAQRLDHLTSLGVSCLWLMPFYPGGGKDDGYDVTDFYGVDPRVGSLGDFVDLMRLAKERGLRVIVDLVVNHTSDQHPWFRSARRSKDSPHRDYYVWRADEPPDTSAEVVFPDQEDGIWELDDRTGEYYLHHFYRHEPDLNVANPVVRHEIAKVMGYWLQLGVSGFRVDSAPFLIGAMDGAGGKGPLDPHGYMKALRSFLNRRSGEAILLGEVDLSYPEQLEYFGGSQGDELTMVFDFNLMQRTYLALARRTATPIREALKARPDIPAEAQWATFLRSHDELTLDLLSEAERQEVFDVLGPEEDMQIYGRGLRRRLPPMLEGDERRIRLAYSLPMSMPGTPVLFYGEEIGMGENLEEPDRYSVRTPMQWGPGPFGDFSRANTRRIRRRPPKGSFAPEHVNVDSQQKRPDSLLAFFTQMIHRRHACPEFGFGRLELLETGTEQVLAHRCSWDEGSVLALHNLGPDALTATLHLPDAASAVVADLFGGDDIDLDERGHAGVEMQAYGYRWLRIKPPGRR</sequence>
<evidence type="ECO:0000313" key="3">
    <source>
        <dbReference type="Proteomes" id="UP000826651"/>
    </source>
</evidence>
<dbReference type="SUPFAM" id="SSF51011">
    <property type="entry name" value="Glycosyl hydrolase domain"/>
    <property type="match status" value="1"/>
</dbReference>
<proteinExistence type="predicted"/>
<dbReference type="CDD" id="cd11334">
    <property type="entry name" value="AmyAc_TreS"/>
    <property type="match status" value="1"/>
</dbReference>
<dbReference type="InterPro" id="IPR006047">
    <property type="entry name" value="GH13_cat_dom"/>
</dbReference>
<dbReference type="PANTHER" id="PTHR10357">
    <property type="entry name" value="ALPHA-AMYLASE FAMILY MEMBER"/>
    <property type="match status" value="1"/>
</dbReference>
<gene>
    <name evidence="2" type="ORF">KCQ71_23195</name>
</gene>
<dbReference type="PANTHER" id="PTHR10357:SF219">
    <property type="entry name" value="MALTOSE ALPHA-D-GLUCOSYLTRANSFERASE"/>
    <property type="match status" value="1"/>
</dbReference>